<dbReference type="EMBL" id="JAHZUY010000027">
    <property type="protein sequence ID" value="MBW8270035.1"/>
    <property type="molecule type" value="Genomic_DNA"/>
</dbReference>
<dbReference type="Proteomes" id="UP001519924">
    <property type="component" value="Unassembled WGS sequence"/>
</dbReference>
<keyword evidence="4" id="KW-1185">Reference proteome</keyword>
<gene>
    <name evidence="3" type="ORF">K1J50_11110</name>
</gene>
<dbReference type="InterPro" id="IPR042100">
    <property type="entry name" value="Bug_dom1"/>
</dbReference>
<dbReference type="CDD" id="cd07012">
    <property type="entry name" value="PBP2_Bug_TTT"/>
    <property type="match status" value="1"/>
</dbReference>
<dbReference type="Gene3D" id="3.40.190.150">
    <property type="entry name" value="Bordetella uptake gene, domain 1"/>
    <property type="match status" value="1"/>
</dbReference>
<evidence type="ECO:0000313" key="3">
    <source>
        <dbReference type="EMBL" id="MBW8270035.1"/>
    </source>
</evidence>
<dbReference type="InterPro" id="IPR005064">
    <property type="entry name" value="BUG"/>
</dbReference>
<dbReference type="PANTHER" id="PTHR42928">
    <property type="entry name" value="TRICARBOXYLATE-BINDING PROTEIN"/>
    <property type="match status" value="1"/>
</dbReference>
<dbReference type="Pfam" id="PF03401">
    <property type="entry name" value="TctC"/>
    <property type="match status" value="1"/>
</dbReference>
<dbReference type="RefSeq" id="WP_220117781.1">
    <property type="nucleotide sequence ID" value="NZ_JAHZUY010000027.1"/>
</dbReference>
<name>A0ABS7F347_9PROT</name>
<sequence length="350" mass="37184">MTQPSGLRRTASPPLPVAPGRPRLSRRALAGLAATPPMAALAPRRLAAADPPWPARPITLVIAYPPGAITDTVGRKVGDRLSAALGMPVVIENRGGAGGNLAAGVVARAQPDGHTLLFTSYGNLLIAAAADLRLDFHPQRDLAPIALIGPMTVVLLVRPDLPVRTIEEFVAYARAHPGRLNFASVGVGSSYHLLIEQMIAFGRLDMLHVPYRGGTAAMADFLGGRVDAMLATLLFARPYINDNRARAIAVANGERSPVLPDLPTVGERAVPGARLVDGLGVMGPARLPAPVVRRVNAAVQDILRQPDMHAWLTGEGVVPRPAPPEAFAAMLREEAEPLRRLIRDNNIRLE</sequence>
<dbReference type="PANTHER" id="PTHR42928:SF5">
    <property type="entry name" value="BLR1237 PROTEIN"/>
    <property type="match status" value="1"/>
</dbReference>
<evidence type="ECO:0000313" key="4">
    <source>
        <dbReference type="Proteomes" id="UP001519924"/>
    </source>
</evidence>
<dbReference type="PIRSF" id="PIRSF017082">
    <property type="entry name" value="YflP"/>
    <property type="match status" value="1"/>
</dbReference>
<comment type="similarity">
    <text evidence="1">Belongs to the UPF0065 (bug) family.</text>
</comment>
<proteinExistence type="inferred from homology"/>
<dbReference type="Gene3D" id="3.40.190.10">
    <property type="entry name" value="Periplasmic binding protein-like II"/>
    <property type="match status" value="1"/>
</dbReference>
<accession>A0ABS7F347</accession>
<protein>
    <submittedName>
        <fullName evidence="3">Tripartite tricarboxylate transporter substrate binding protein</fullName>
    </submittedName>
</protein>
<evidence type="ECO:0000256" key="1">
    <source>
        <dbReference type="ARBA" id="ARBA00006987"/>
    </source>
</evidence>
<comment type="caution">
    <text evidence="3">The sequence shown here is derived from an EMBL/GenBank/DDBJ whole genome shotgun (WGS) entry which is preliminary data.</text>
</comment>
<dbReference type="SUPFAM" id="SSF53850">
    <property type="entry name" value="Periplasmic binding protein-like II"/>
    <property type="match status" value="1"/>
</dbReference>
<feature type="region of interest" description="Disordered" evidence="2">
    <location>
        <begin position="1"/>
        <end position="22"/>
    </location>
</feature>
<evidence type="ECO:0000256" key="2">
    <source>
        <dbReference type="SAM" id="MobiDB-lite"/>
    </source>
</evidence>
<reference evidence="3 4" key="1">
    <citation type="submission" date="2021-08" db="EMBL/GenBank/DDBJ databases">
        <title>Caldovatus sediminis gen. nov., sp. nov., a moderately thermophilic bacterium isolated from a hot spring.</title>
        <authorList>
            <person name="Hu C.-J."/>
            <person name="Li W.-J."/>
            <person name="Xian W.-D."/>
        </authorList>
    </citation>
    <scope>NUCLEOTIDE SEQUENCE [LARGE SCALE GENOMIC DNA]</scope>
    <source>
        <strain evidence="3 4">SYSU G05006</strain>
    </source>
</reference>
<organism evidence="3 4">
    <name type="scientific">Caldovatus aquaticus</name>
    <dbReference type="NCBI Taxonomy" id="2865671"/>
    <lineage>
        <taxon>Bacteria</taxon>
        <taxon>Pseudomonadati</taxon>
        <taxon>Pseudomonadota</taxon>
        <taxon>Alphaproteobacteria</taxon>
        <taxon>Acetobacterales</taxon>
        <taxon>Roseomonadaceae</taxon>
        <taxon>Caldovatus</taxon>
    </lineage>
</organism>